<dbReference type="RefSeq" id="WP_274942337.1">
    <property type="nucleotide sequence ID" value="NZ_JANWOI010000001.1"/>
</dbReference>
<organism evidence="2 3">
    <name type="scientific">Govanella unica</name>
    <dbReference type="NCBI Taxonomy" id="2975056"/>
    <lineage>
        <taxon>Bacteria</taxon>
        <taxon>Pseudomonadati</taxon>
        <taxon>Pseudomonadota</taxon>
        <taxon>Alphaproteobacteria</taxon>
        <taxon>Emcibacterales</taxon>
        <taxon>Govanellaceae</taxon>
        <taxon>Govanella</taxon>
    </lineage>
</organism>
<keyword evidence="1" id="KW-0732">Signal</keyword>
<dbReference type="EMBL" id="JANWOI010000001">
    <property type="protein sequence ID" value="MDA5192633.1"/>
    <property type="molecule type" value="Genomic_DNA"/>
</dbReference>
<accession>A0A9X3Z647</accession>
<sequence length="92" mass="9711">MTMRTTATALILAAGMATAAASSVEADEFDHDFRQVGDGVPLSVILMRLEALGYRHISDVGYVGGTYGVRGRMIDGSGFTLSIDARTGEIDL</sequence>
<evidence type="ECO:0000256" key="1">
    <source>
        <dbReference type="SAM" id="SignalP"/>
    </source>
</evidence>
<comment type="caution">
    <text evidence="2">The sequence shown here is derived from an EMBL/GenBank/DDBJ whole genome shotgun (WGS) entry which is preliminary data.</text>
</comment>
<gene>
    <name evidence="2" type="ORF">NYP16_01495</name>
</gene>
<protein>
    <recommendedName>
        <fullName evidence="4">PepSY domain-containing protein</fullName>
    </recommendedName>
</protein>
<dbReference type="AlphaFoldDB" id="A0A9X3Z647"/>
<feature type="chain" id="PRO_5040927009" description="PepSY domain-containing protein" evidence="1">
    <location>
        <begin position="20"/>
        <end position="92"/>
    </location>
</feature>
<dbReference type="Proteomes" id="UP001141619">
    <property type="component" value="Unassembled WGS sequence"/>
</dbReference>
<reference evidence="2" key="1">
    <citation type="submission" date="2022-08" db="EMBL/GenBank/DDBJ databases">
        <authorList>
            <person name="Vandamme P."/>
            <person name="Hettiarachchi A."/>
            <person name="Peeters C."/>
            <person name="Cnockaert M."/>
            <person name="Carlier A."/>
        </authorList>
    </citation>
    <scope>NUCLEOTIDE SEQUENCE</scope>
    <source>
        <strain evidence="2">LMG 31809</strain>
    </source>
</reference>
<reference evidence="2" key="2">
    <citation type="journal article" date="2023" name="Syst. Appl. Microbiol.">
        <title>Govania unica gen. nov., sp. nov., a rare biosphere bacterium that represents a novel family in the class Alphaproteobacteria.</title>
        <authorList>
            <person name="Vandamme P."/>
            <person name="Peeters C."/>
            <person name="Hettiarachchi A."/>
            <person name="Cnockaert M."/>
            <person name="Carlier A."/>
        </authorList>
    </citation>
    <scope>NUCLEOTIDE SEQUENCE</scope>
    <source>
        <strain evidence="2">LMG 31809</strain>
    </source>
</reference>
<proteinExistence type="predicted"/>
<name>A0A9X3Z647_9PROT</name>
<feature type="signal peptide" evidence="1">
    <location>
        <begin position="1"/>
        <end position="19"/>
    </location>
</feature>
<evidence type="ECO:0000313" key="3">
    <source>
        <dbReference type="Proteomes" id="UP001141619"/>
    </source>
</evidence>
<keyword evidence="3" id="KW-1185">Reference proteome</keyword>
<evidence type="ECO:0000313" key="2">
    <source>
        <dbReference type="EMBL" id="MDA5192633.1"/>
    </source>
</evidence>
<evidence type="ECO:0008006" key="4">
    <source>
        <dbReference type="Google" id="ProtNLM"/>
    </source>
</evidence>